<reference evidence="2" key="1">
    <citation type="submission" date="2017-04" db="EMBL/GenBank/DDBJ databases">
        <authorList>
            <person name="Varghese N."/>
            <person name="Submissions S."/>
        </authorList>
    </citation>
    <scope>NUCLEOTIDE SEQUENCE [LARGE SCALE GENOMIC DNA]</scope>
    <source>
        <strain evidence="2">DSM 4125</strain>
    </source>
</reference>
<dbReference type="AlphaFoldDB" id="A0A1X7J3H0"/>
<accession>A0A1X7J3H0</accession>
<proteinExistence type="predicted"/>
<dbReference type="Proteomes" id="UP000193804">
    <property type="component" value="Unassembled WGS sequence"/>
</dbReference>
<organism evidence="1 2">
    <name type="scientific">Marivirga sericea</name>
    <dbReference type="NCBI Taxonomy" id="1028"/>
    <lineage>
        <taxon>Bacteria</taxon>
        <taxon>Pseudomonadati</taxon>
        <taxon>Bacteroidota</taxon>
        <taxon>Cytophagia</taxon>
        <taxon>Cytophagales</taxon>
        <taxon>Marivirgaceae</taxon>
        <taxon>Marivirga</taxon>
    </lineage>
</organism>
<keyword evidence="2" id="KW-1185">Reference proteome</keyword>
<protein>
    <recommendedName>
        <fullName evidence="3">SprT-like family protein</fullName>
    </recommendedName>
</protein>
<name>A0A1X7J3H0_9BACT</name>
<gene>
    <name evidence="1" type="ORF">SAMN05661096_01258</name>
</gene>
<evidence type="ECO:0008006" key="3">
    <source>
        <dbReference type="Google" id="ProtNLM"/>
    </source>
</evidence>
<evidence type="ECO:0000313" key="1">
    <source>
        <dbReference type="EMBL" id="SMG22116.1"/>
    </source>
</evidence>
<sequence length="205" mass="24196">MTHYEKQIYHRISRFVPENSVHLAFALWKESPFRFVIAKARNSKLGDFRKKPGEDWAIITVNENLNPYSFLLTYVHEVAHHRTYEKHKGRVSPHGKEWKNTFIDLMLPFQTAEIFPEDVLKALNRYMQNPKAASLSDIQLAKALKGYDPANPDEISLLELRQGQQFTLENRIFEKHETRRTRVRCKEVRSGKFYLVHKMAMIIPE</sequence>
<evidence type="ECO:0000313" key="2">
    <source>
        <dbReference type="Proteomes" id="UP000193804"/>
    </source>
</evidence>
<dbReference type="STRING" id="1028.SAMN05661096_01258"/>
<dbReference type="OrthoDB" id="267364at2"/>
<dbReference type="RefSeq" id="WP_085516224.1">
    <property type="nucleotide sequence ID" value="NZ_FXAW01000002.1"/>
</dbReference>
<dbReference type="EMBL" id="FXAW01000002">
    <property type="protein sequence ID" value="SMG22116.1"/>
    <property type="molecule type" value="Genomic_DNA"/>
</dbReference>